<dbReference type="SUPFAM" id="SSF55729">
    <property type="entry name" value="Acyl-CoA N-acyltransferases (Nat)"/>
    <property type="match status" value="1"/>
</dbReference>
<organism evidence="4 5">
    <name type="scientific">Arachnia propionica</name>
    <dbReference type="NCBI Taxonomy" id="1750"/>
    <lineage>
        <taxon>Bacteria</taxon>
        <taxon>Bacillati</taxon>
        <taxon>Actinomycetota</taxon>
        <taxon>Actinomycetes</taxon>
        <taxon>Propionibacteriales</taxon>
        <taxon>Propionibacteriaceae</taxon>
        <taxon>Arachnia</taxon>
    </lineage>
</organism>
<dbReference type="OrthoDB" id="9799092at2"/>
<accession>A0A3P1X026</accession>
<evidence type="ECO:0000259" key="3">
    <source>
        <dbReference type="PROSITE" id="PS51186"/>
    </source>
</evidence>
<reference evidence="4 5" key="1">
    <citation type="submission" date="2018-11" db="EMBL/GenBank/DDBJ databases">
        <title>Genomes From Bacteria Associated with the Canine Oral Cavity: a Test Case for Automated Genome-Based Taxonomic Assignment.</title>
        <authorList>
            <person name="Coil D.A."/>
            <person name="Jospin G."/>
            <person name="Darling A.E."/>
            <person name="Wallis C."/>
            <person name="Davis I.J."/>
            <person name="Harris S."/>
            <person name="Eisen J.A."/>
            <person name="Holcombe L.J."/>
            <person name="O'Flynn C."/>
        </authorList>
    </citation>
    <scope>NUCLEOTIDE SEQUENCE [LARGE SCALE GENOMIC DNA]</scope>
    <source>
        <strain evidence="4 5">OH2822_COT-296</strain>
    </source>
</reference>
<proteinExistence type="predicted"/>
<dbReference type="EMBL" id="RQYT01000001">
    <property type="protein sequence ID" value="RRD51317.1"/>
    <property type="molecule type" value="Genomic_DNA"/>
</dbReference>
<keyword evidence="2" id="KW-0012">Acyltransferase</keyword>
<dbReference type="InterPro" id="IPR050832">
    <property type="entry name" value="Bact_Acetyltransf"/>
</dbReference>
<dbReference type="Gene3D" id="3.40.630.30">
    <property type="match status" value="1"/>
</dbReference>
<dbReference type="InterPro" id="IPR016181">
    <property type="entry name" value="Acyl_CoA_acyltransferase"/>
</dbReference>
<evidence type="ECO:0000256" key="2">
    <source>
        <dbReference type="ARBA" id="ARBA00023315"/>
    </source>
</evidence>
<evidence type="ECO:0000313" key="4">
    <source>
        <dbReference type="EMBL" id="RRD51317.1"/>
    </source>
</evidence>
<name>A0A3P1X026_9ACTN</name>
<dbReference type="PANTHER" id="PTHR43877">
    <property type="entry name" value="AMINOALKYLPHOSPHONATE N-ACETYLTRANSFERASE-RELATED-RELATED"/>
    <property type="match status" value="1"/>
</dbReference>
<evidence type="ECO:0000256" key="1">
    <source>
        <dbReference type="ARBA" id="ARBA00022679"/>
    </source>
</evidence>
<sequence>MTGWTSSPPDLPGGTRVRPTLRREDHAMAVIVRPVNEADLPTLREHQARPELGLVDEHFAAAQAGTLIFAVAIEDDEVLGTALLDFGPEALVPELRNMYVHPHARRRGAGRALTRWVEDQARAAGYREVFLAVDPNNERAIPLYVSLDYLPTGEHILVDSPEVPQVSGDSQPSRHYAIYQKSLFTI</sequence>
<dbReference type="CDD" id="cd04301">
    <property type="entry name" value="NAT_SF"/>
    <property type="match status" value="1"/>
</dbReference>
<dbReference type="GO" id="GO:0016747">
    <property type="term" value="F:acyltransferase activity, transferring groups other than amino-acyl groups"/>
    <property type="evidence" value="ECO:0007669"/>
    <property type="project" value="InterPro"/>
</dbReference>
<dbReference type="Pfam" id="PF00583">
    <property type="entry name" value="Acetyltransf_1"/>
    <property type="match status" value="1"/>
</dbReference>
<keyword evidence="1 4" id="KW-0808">Transferase</keyword>
<protein>
    <submittedName>
        <fullName evidence="4">GNAT family N-acetyltransferase</fullName>
    </submittedName>
</protein>
<dbReference type="AlphaFoldDB" id="A0A3P1X026"/>
<dbReference type="InterPro" id="IPR000182">
    <property type="entry name" value="GNAT_dom"/>
</dbReference>
<dbReference type="PROSITE" id="PS51186">
    <property type="entry name" value="GNAT"/>
    <property type="match status" value="1"/>
</dbReference>
<dbReference type="Proteomes" id="UP000280935">
    <property type="component" value="Unassembled WGS sequence"/>
</dbReference>
<feature type="domain" description="N-acetyltransferase" evidence="3">
    <location>
        <begin position="30"/>
        <end position="164"/>
    </location>
</feature>
<gene>
    <name evidence="4" type="ORF">EII35_00050</name>
</gene>
<comment type="caution">
    <text evidence="4">The sequence shown here is derived from an EMBL/GenBank/DDBJ whole genome shotgun (WGS) entry which is preliminary data.</text>
</comment>
<evidence type="ECO:0000313" key="5">
    <source>
        <dbReference type="Proteomes" id="UP000280935"/>
    </source>
</evidence>